<evidence type="ECO:0000313" key="4">
    <source>
        <dbReference type="Proteomes" id="UP000002051"/>
    </source>
</evidence>
<dbReference type="AlphaFoldDB" id="A0A072W0K6"/>
<dbReference type="Proteomes" id="UP000002051">
    <property type="component" value="Unassembled WGS sequence"/>
</dbReference>
<reference evidence="2 4" key="1">
    <citation type="journal article" date="2011" name="Nature">
        <title>The Medicago genome provides insight into the evolution of rhizobial symbioses.</title>
        <authorList>
            <person name="Young N.D."/>
            <person name="Debelle F."/>
            <person name="Oldroyd G.E."/>
            <person name="Geurts R."/>
            <person name="Cannon S.B."/>
            <person name="Udvardi M.K."/>
            <person name="Benedito V.A."/>
            <person name="Mayer K.F."/>
            <person name="Gouzy J."/>
            <person name="Schoof H."/>
            <person name="Van de Peer Y."/>
            <person name="Proost S."/>
            <person name="Cook D.R."/>
            <person name="Meyers B.C."/>
            <person name="Spannagl M."/>
            <person name="Cheung F."/>
            <person name="De Mita S."/>
            <person name="Krishnakumar V."/>
            <person name="Gundlach H."/>
            <person name="Zhou S."/>
            <person name="Mudge J."/>
            <person name="Bharti A.K."/>
            <person name="Murray J.D."/>
            <person name="Naoumkina M.A."/>
            <person name="Rosen B."/>
            <person name="Silverstein K.A."/>
            <person name="Tang H."/>
            <person name="Rombauts S."/>
            <person name="Zhao P.X."/>
            <person name="Zhou P."/>
            <person name="Barbe V."/>
            <person name="Bardou P."/>
            <person name="Bechner M."/>
            <person name="Bellec A."/>
            <person name="Berger A."/>
            <person name="Berges H."/>
            <person name="Bidwell S."/>
            <person name="Bisseling T."/>
            <person name="Choisne N."/>
            <person name="Couloux A."/>
            <person name="Denny R."/>
            <person name="Deshpande S."/>
            <person name="Dai X."/>
            <person name="Doyle J.J."/>
            <person name="Dudez A.M."/>
            <person name="Farmer A.D."/>
            <person name="Fouteau S."/>
            <person name="Franken C."/>
            <person name="Gibelin C."/>
            <person name="Gish J."/>
            <person name="Goldstein S."/>
            <person name="Gonzalez A.J."/>
            <person name="Green P.J."/>
            <person name="Hallab A."/>
            <person name="Hartog M."/>
            <person name="Hua A."/>
            <person name="Humphray S.J."/>
            <person name="Jeong D.H."/>
            <person name="Jing Y."/>
            <person name="Jocker A."/>
            <person name="Kenton S.M."/>
            <person name="Kim D.J."/>
            <person name="Klee K."/>
            <person name="Lai H."/>
            <person name="Lang C."/>
            <person name="Lin S."/>
            <person name="Macmil S.L."/>
            <person name="Magdelenat G."/>
            <person name="Matthews L."/>
            <person name="McCorrison J."/>
            <person name="Monaghan E.L."/>
            <person name="Mun J.H."/>
            <person name="Najar F.Z."/>
            <person name="Nicholson C."/>
            <person name="Noirot C."/>
            <person name="O'Bleness M."/>
            <person name="Paule C.R."/>
            <person name="Poulain J."/>
            <person name="Prion F."/>
            <person name="Qin B."/>
            <person name="Qu C."/>
            <person name="Retzel E.F."/>
            <person name="Riddle C."/>
            <person name="Sallet E."/>
            <person name="Samain S."/>
            <person name="Samson N."/>
            <person name="Sanders I."/>
            <person name="Saurat O."/>
            <person name="Scarpelli C."/>
            <person name="Schiex T."/>
            <person name="Segurens B."/>
            <person name="Severin A.J."/>
            <person name="Sherrier D.J."/>
            <person name="Shi R."/>
            <person name="Sims S."/>
            <person name="Singer S.R."/>
            <person name="Sinharoy S."/>
            <person name="Sterck L."/>
            <person name="Viollet A."/>
            <person name="Wang B.B."/>
            <person name="Wang K."/>
            <person name="Wang M."/>
            <person name="Wang X."/>
            <person name="Warfsmann J."/>
            <person name="Weissenbach J."/>
            <person name="White D.D."/>
            <person name="White J.D."/>
            <person name="Wiley G.B."/>
            <person name="Wincker P."/>
            <person name="Xing Y."/>
            <person name="Yang L."/>
            <person name="Yao Z."/>
            <person name="Ying F."/>
            <person name="Zhai J."/>
            <person name="Zhou L."/>
            <person name="Zuber A."/>
            <person name="Denarie J."/>
            <person name="Dixon R.A."/>
            <person name="May G.D."/>
            <person name="Schwartz D.C."/>
            <person name="Rogers J."/>
            <person name="Quetier F."/>
            <person name="Town C.D."/>
            <person name="Roe B.A."/>
        </authorList>
    </citation>
    <scope>NUCLEOTIDE SEQUENCE [LARGE SCALE GENOMIC DNA]</scope>
    <source>
        <strain evidence="2">A17</strain>
        <strain evidence="3 4">cv. Jemalong A17</strain>
    </source>
</reference>
<feature type="region of interest" description="Disordered" evidence="1">
    <location>
        <begin position="26"/>
        <end position="104"/>
    </location>
</feature>
<proteinExistence type="predicted"/>
<feature type="compositionally biased region" description="Low complexity" evidence="1">
    <location>
        <begin position="94"/>
        <end position="103"/>
    </location>
</feature>
<protein>
    <submittedName>
        <fullName evidence="2 3">Uncharacterized protein</fullName>
    </submittedName>
</protein>
<evidence type="ECO:0000313" key="3">
    <source>
        <dbReference type="EnsemblPlants" id="KEH43825"/>
    </source>
</evidence>
<organism evidence="2 4">
    <name type="scientific">Medicago truncatula</name>
    <name type="common">Barrel medic</name>
    <name type="synonym">Medicago tribuloides</name>
    <dbReference type="NCBI Taxonomy" id="3880"/>
    <lineage>
        <taxon>Eukaryota</taxon>
        <taxon>Viridiplantae</taxon>
        <taxon>Streptophyta</taxon>
        <taxon>Embryophyta</taxon>
        <taxon>Tracheophyta</taxon>
        <taxon>Spermatophyta</taxon>
        <taxon>Magnoliopsida</taxon>
        <taxon>eudicotyledons</taxon>
        <taxon>Gunneridae</taxon>
        <taxon>Pentapetalae</taxon>
        <taxon>rosids</taxon>
        <taxon>fabids</taxon>
        <taxon>Fabales</taxon>
        <taxon>Fabaceae</taxon>
        <taxon>Papilionoideae</taxon>
        <taxon>50 kb inversion clade</taxon>
        <taxon>NPAAA clade</taxon>
        <taxon>Hologalegina</taxon>
        <taxon>IRL clade</taxon>
        <taxon>Trifolieae</taxon>
        <taxon>Medicago</taxon>
    </lineage>
</organism>
<sequence length="255" mass="28459">MSLLARIRRCVGRSCQDYASEMTSLQRNNNASTSNISSCTTKSDKRNAFNEKPVLPRKHTSDPQRCILQGNGSCLNHYNGKENENMSSERKTESQSSSSLHLSARQGHCLSLVPSQMERQLGPSENEVQATKDFGRSTPKRTMKVEFKNITNQQLNQNMRRTMIALGKRPIDPSSSGSNHEKEEENADLCQSIPQRKRKCFAAKVYCTGCACKDCENKPKDTALQACTDIDPCKPPAFVPAVRNSDSSPQIDLRK</sequence>
<dbReference type="InterPro" id="IPR044522">
    <property type="entry name" value="TSO1-like"/>
</dbReference>
<dbReference type="GO" id="GO:0003700">
    <property type="term" value="F:DNA-binding transcription factor activity"/>
    <property type="evidence" value="ECO:0007669"/>
    <property type="project" value="InterPro"/>
</dbReference>
<feature type="compositionally biased region" description="Basic and acidic residues" evidence="1">
    <location>
        <begin position="79"/>
        <end position="93"/>
    </location>
</feature>
<dbReference type="STRING" id="3880.A0A072W0K6"/>
<reference evidence="2 4" key="2">
    <citation type="journal article" date="2014" name="BMC Genomics">
        <title>An improved genome release (version Mt4.0) for the model legume Medicago truncatula.</title>
        <authorList>
            <person name="Tang H."/>
            <person name="Krishnakumar V."/>
            <person name="Bidwell S."/>
            <person name="Rosen B."/>
            <person name="Chan A."/>
            <person name="Zhou S."/>
            <person name="Gentzbittel L."/>
            <person name="Childs K.L."/>
            <person name="Yandell M."/>
            <person name="Gundlach H."/>
            <person name="Mayer K.F."/>
            <person name="Schwartz D.C."/>
            <person name="Town C.D."/>
        </authorList>
    </citation>
    <scope>GENOME REANNOTATION</scope>
    <source>
        <strain evidence="2">A17</strain>
        <strain evidence="3 4">cv. Jemalong A17</strain>
    </source>
</reference>
<dbReference type="PANTHER" id="PTHR46159">
    <property type="entry name" value="PROTEIN TESMIN/TSO1-LIKE CXC 2"/>
    <property type="match status" value="1"/>
</dbReference>
<dbReference type="PANTHER" id="PTHR46159:SF12">
    <property type="entry name" value="PROTEIN TESMIN_TSO1-LIKE CXC 3-RELATED"/>
    <property type="match status" value="1"/>
</dbReference>
<feature type="compositionally biased region" description="Polar residues" evidence="1">
    <location>
        <begin position="26"/>
        <end position="41"/>
    </location>
</feature>
<gene>
    <name evidence="2" type="ordered locus">MTR_1g103190</name>
</gene>
<dbReference type="EMBL" id="CM001217">
    <property type="protein sequence ID" value="KEH43825.1"/>
    <property type="molecule type" value="Genomic_DNA"/>
</dbReference>
<name>A0A072W0K6_MEDTR</name>
<evidence type="ECO:0000313" key="2">
    <source>
        <dbReference type="EMBL" id="KEH43825.1"/>
    </source>
</evidence>
<accession>A0A072W0K6</accession>
<evidence type="ECO:0000256" key="1">
    <source>
        <dbReference type="SAM" id="MobiDB-lite"/>
    </source>
</evidence>
<reference evidence="3" key="3">
    <citation type="submission" date="2015-04" db="UniProtKB">
        <authorList>
            <consortium name="EnsemblPlants"/>
        </authorList>
    </citation>
    <scope>IDENTIFICATION</scope>
    <source>
        <strain evidence="3">cv. Jemalong A17</strain>
    </source>
</reference>
<keyword evidence="4" id="KW-1185">Reference proteome</keyword>
<dbReference type="HOGENOM" id="CLU_1091365_0_0_1"/>
<dbReference type="EnsemblPlants" id="KEH43825">
    <property type="protein sequence ID" value="KEH43825"/>
    <property type="gene ID" value="MTR_1g103190"/>
</dbReference>